<dbReference type="Pfam" id="PF12833">
    <property type="entry name" value="HTH_18"/>
    <property type="match status" value="1"/>
</dbReference>
<gene>
    <name evidence="8" type="ORF">Q7W82_17755</name>
</gene>
<dbReference type="InterPro" id="IPR003313">
    <property type="entry name" value="AraC-bd"/>
</dbReference>
<dbReference type="PROSITE" id="PS01124">
    <property type="entry name" value="HTH_ARAC_FAMILY_2"/>
    <property type="match status" value="1"/>
</dbReference>
<dbReference type="PRINTS" id="PR00032">
    <property type="entry name" value="HTHARAC"/>
</dbReference>
<organism evidence="8">
    <name type="scientific">Xanthomonas indica</name>
    <dbReference type="NCBI Taxonomy" id="2912242"/>
    <lineage>
        <taxon>Bacteria</taxon>
        <taxon>Pseudomonadati</taxon>
        <taxon>Pseudomonadota</taxon>
        <taxon>Gammaproteobacteria</taxon>
        <taxon>Lysobacterales</taxon>
        <taxon>Lysobacteraceae</taxon>
        <taxon>Xanthomonas</taxon>
    </lineage>
</organism>
<dbReference type="SMART" id="SM00342">
    <property type="entry name" value="HTH_ARAC"/>
    <property type="match status" value="1"/>
</dbReference>
<feature type="domain" description="HTH araC/xylS-type" evidence="7">
    <location>
        <begin position="180"/>
        <end position="276"/>
    </location>
</feature>
<dbReference type="GO" id="GO:0003700">
    <property type="term" value="F:DNA-binding transcription factor activity"/>
    <property type="evidence" value="ECO:0007669"/>
    <property type="project" value="InterPro"/>
</dbReference>
<evidence type="ECO:0000313" key="8">
    <source>
        <dbReference type="EMBL" id="XCI80084.1"/>
    </source>
</evidence>
<dbReference type="Pfam" id="PF02311">
    <property type="entry name" value="AraC_binding"/>
    <property type="match status" value="1"/>
</dbReference>
<sequence length="276" mass="30961">MVGFPAPTFPRDMTTPYREKDMPQPPSPRNADDAVADVVCKATDYPGDSAIPPHRHARHQLVYAVSGLMVVRSGQGHWVVPSTRALWMPAGTEHSVRWIGTLRMRSLYIRPDAIAGMPDTPAVVAVEPLLEALIRSAAEIPWDHATDSRDGRLMRLILDELHALPALPLYLPQPRDPRLLRIGAALDADPADPTTLHAWAAQLEVDVKTIQRLCQRDLRMRFGQWRQQLRLLRGLERLAAGDRIIDVAMDLGYDSPSAFTAMFKRQFGQPPSQFFR</sequence>
<dbReference type="InterPro" id="IPR020449">
    <property type="entry name" value="Tscrpt_reg_AraC-type_HTH"/>
</dbReference>
<dbReference type="SUPFAM" id="SSF51182">
    <property type="entry name" value="RmlC-like cupins"/>
    <property type="match status" value="1"/>
</dbReference>
<feature type="region of interest" description="Disordered" evidence="6">
    <location>
        <begin position="1"/>
        <end position="32"/>
    </location>
</feature>
<dbReference type="AlphaFoldDB" id="A0AAU8I4F3"/>
<evidence type="ECO:0000259" key="7">
    <source>
        <dbReference type="PROSITE" id="PS01124"/>
    </source>
</evidence>
<dbReference type="PROSITE" id="PS00041">
    <property type="entry name" value="HTH_ARAC_FAMILY_1"/>
    <property type="match status" value="1"/>
</dbReference>
<dbReference type="Gene3D" id="2.60.120.10">
    <property type="entry name" value="Jelly Rolls"/>
    <property type="match status" value="1"/>
</dbReference>
<dbReference type="InterPro" id="IPR014710">
    <property type="entry name" value="RmlC-like_jellyroll"/>
</dbReference>
<evidence type="ECO:0000256" key="6">
    <source>
        <dbReference type="SAM" id="MobiDB-lite"/>
    </source>
</evidence>
<name>A0AAU8I4F3_9XANT</name>
<protein>
    <submittedName>
        <fullName evidence="8">Helix-turn-helix transcriptional regulator</fullName>
    </submittedName>
</protein>
<dbReference type="RefSeq" id="WP_353949497.1">
    <property type="nucleotide sequence ID" value="NZ_CP131914.1"/>
</dbReference>
<evidence type="ECO:0000256" key="1">
    <source>
        <dbReference type="ARBA" id="ARBA00022491"/>
    </source>
</evidence>
<evidence type="ECO:0000256" key="3">
    <source>
        <dbReference type="ARBA" id="ARBA00023125"/>
    </source>
</evidence>
<dbReference type="CDD" id="cd06124">
    <property type="entry name" value="cupin_NimR-like_N"/>
    <property type="match status" value="1"/>
</dbReference>
<dbReference type="PANTHER" id="PTHR11019">
    <property type="entry name" value="HTH-TYPE TRANSCRIPTIONAL REGULATOR NIMR"/>
    <property type="match status" value="1"/>
</dbReference>
<dbReference type="InterPro" id="IPR011051">
    <property type="entry name" value="RmlC_Cupin_sf"/>
</dbReference>
<evidence type="ECO:0000256" key="2">
    <source>
        <dbReference type="ARBA" id="ARBA00023015"/>
    </source>
</evidence>
<dbReference type="EMBL" id="CP131914">
    <property type="protein sequence ID" value="XCI80084.1"/>
    <property type="molecule type" value="Genomic_DNA"/>
</dbReference>
<dbReference type="SUPFAM" id="SSF46689">
    <property type="entry name" value="Homeodomain-like"/>
    <property type="match status" value="1"/>
</dbReference>
<keyword evidence="2" id="KW-0805">Transcription regulation</keyword>
<evidence type="ECO:0000256" key="5">
    <source>
        <dbReference type="ARBA" id="ARBA00023163"/>
    </source>
</evidence>
<dbReference type="InterPro" id="IPR009057">
    <property type="entry name" value="Homeodomain-like_sf"/>
</dbReference>
<proteinExistence type="predicted"/>
<reference evidence="8" key="1">
    <citation type="submission" date="2023-08" db="EMBL/GenBank/DDBJ databases">
        <title>Complete genome sequence of Xanthomonas indica.</title>
        <authorList>
            <person name="Patil P.B."/>
            <person name="Rana R."/>
        </authorList>
    </citation>
    <scope>NUCLEOTIDE SEQUENCE</scope>
    <source>
        <strain evidence="8">PPL560</strain>
    </source>
</reference>
<dbReference type="Gene3D" id="1.10.10.60">
    <property type="entry name" value="Homeodomain-like"/>
    <property type="match status" value="1"/>
</dbReference>
<keyword evidence="4" id="KW-0010">Activator</keyword>
<dbReference type="GO" id="GO:0043565">
    <property type="term" value="F:sequence-specific DNA binding"/>
    <property type="evidence" value="ECO:0007669"/>
    <property type="project" value="InterPro"/>
</dbReference>
<dbReference type="InterPro" id="IPR018060">
    <property type="entry name" value="HTH_AraC"/>
</dbReference>
<keyword evidence="5" id="KW-0804">Transcription</keyword>
<keyword evidence="3" id="KW-0238">DNA-binding</keyword>
<evidence type="ECO:0000256" key="4">
    <source>
        <dbReference type="ARBA" id="ARBA00023159"/>
    </source>
</evidence>
<accession>A0AAU8I4F3</accession>
<dbReference type="InterPro" id="IPR018062">
    <property type="entry name" value="HTH_AraC-typ_CS"/>
</dbReference>
<dbReference type="KEGG" id="xin:Q7W82_17755"/>
<dbReference type="FunFam" id="1.10.10.60:FF:000132">
    <property type="entry name" value="AraC family transcriptional regulator"/>
    <property type="match status" value="1"/>
</dbReference>
<dbReference type="PANTHER" id="PTHR11019:SF159">
    <property type="entry name" value="TRANSCRIPTIONAL REGULATOR-RELATED"/>
    <property type="match status" value="1"/>
</dbReference>
<keyword evidence="1" id="KW-0678">Repressor</keyword>